<evidence type="ECO:0000313" key="2">
    <source>
        <dbReference type="Proteomes" id="UP000280455"/>
    </source>
</evidence>
<gene>
    <name evidence="1" type="ORF">C4K07_5220</name>
</gene>
<evidence type="ECO:0000313" key="1">
    <source>
        <dbReference type="EMBL" id="AZE31981.1"/>
    </source>
</evidence>
<proteinExistence type="predicted"/>
<organism evidence="1 2">
    <name type="scientific">Pseudomonas chlororaphis subsp. aureofaciens</name>
    <dbReference type="NCBI Taxonomy" id="587851"/>
    <lineage>
        <taxon>Bacteria</taxon>
        <taxon>Pseudomonadati</taxon>
        <taxon>Pseudomonadota</taxon>
        <taxon>Gammaproteobacteria</taxon>
        <taxon>Pseudomonadales</taxon>
        <taxon>Pseudomonadaceae</taxon>
        <taxon>Pseudomonas</taxon>
    </lineage>
</organism>
<protein>
    <submittedName>
        <fullName evidence="1">Uncharacterized protein</fullName>
    </submittedName>
</protein>
<dbReference type="Proteomes" id="UP000280455">
    <property type="component" value="Chromosome"/>
</dbReference>
<accession>A0AAD0ZSG9</accession>
<dbReference type="RefSeq" id="WP_096375386.1">
    <property type="nucleotide sequence ID" value="NZ_CP027719.1"/>
</dbReference>
<reference evidence="1 2" key="1">
    <citation type="submission" date="2018-03" db="EMBL/GenBank/DDBJ databases">
        <title>Diversity of phytobeneficial traits revealed by whole-genome analysis of worldwide-isolated phenazine-producing Pseudomonas spp.</title>
        <authorList>
            <person name="Biessy A."/>
            <person name="Novinscak A."/>
            <person name="Blom J."/>
            <person name="Leger G."/>
            <person name="Thomashow L.S."/>
            <person name="Cazorla F.M."/>
            <person name="Josic D."/>
            <person name="Filion M."/>
        </authorList>
    </citation>
    <scope>NUCLEOTIDE SEQUENCE [LARGE SCALE GENOMIC DNA]</scope>
    <source>
        <strain evidence="1 2">ChPhzS24</strain>
    </source>
</reference>
<dbReference type="AlphaFoldDB" id="A0AAD0ZSG9"/>
<sequence>MNLSPLIKDILLVLIVIGLLAYGSLSRTPAVRLGEGGPRGGFLIGHGRELTAGSDVIAHAF</sequence>
<dbReference type="EMBL" id="CP027750">
    <property type="protein sequence ID" value="AZE31981.1"/>
    <property type="molecule type" value="Genomic_DNA"/>
</dbReference>
<name>A0AAD0ZSG9_9PSED</name>